<dbReference type="AlphaFoldDB" id="A0A387HBQ9"/>
<proteinExistence type="predicted"/>
<sequence>MSPCSSNAGADVVGEAAQHVTDRERMPFVVQERPSQAAETAPLPTHKMAAEGPVGPGLSDLVAVAEDLLRQYGITKTFVDILDLDAG</sequence>
<organism evidence="2 3">
    <name type="scientific">Streptomyces hundungensis</name>
    <dbReference type="NCBI Taxonomy" id="1077946"/>
    <lineage>
        <taxon>Bacteria</taxon>
        <taxon>Bacillati</taxon>
        <taxon>Actinomycetota</taxon>
        <taxon>Actinomycetes</taxon>
        <taxon>Kitasatosporales</taxon>
        <taxon>Streptomycetaceae</taxon>
        <taxon>Streptomyces</taxon>
    </lineage>
</organism>
<dbReference type="EMBL" id="CP032698">
    <property type="protein sequence ID" value="AYG78068.1"/>
    <property type="molecule type" value="Genomic_DNA"/>
</dbReference>
<dbReference type="KEGG" id="shun:DWB77_00175"/>
<feature type="region of interest" description="Disordered" evidence="1">
    <location>
        <begin position="1"/>
        <end position="43"/>
    </location>
</feature>
<accession>A0A387HBQ9</accession>
<reference evidence="2 3" key="1">
    <citation type="submission" date="2018-10" db="EMBL/GenBank/DDBJ databases">
        <title>Relationship between Morphology and Antimicrobial Activity in Streptomyces.</title>
        <authorList>
            <person name="Kang H.J."/>
            <person name="Kim S.B."/>
        </authorList>
    </citation>
    <scope>NUCLEOTIDE SEQUENCE [LARGE SCALE GENOMIC DNA]</scope>
    <source>
        <strain evidence="2 3">BH38</strain>
    </source>
</reference>
<evidence type="ECO:0000313" key="3">
    <source>
        <dbReference type="Proteomes" id="UP000271554"/>
    </source>
</evidence>
<gene>
    <name evidence="2" type="ORF">DWB77_00175</name>
</gene>
<keyword evidence="3" id="KW-1185">Reference proteome</keyword>
<dbReference type="OrthoDB" id="4329059at2"/>
<dbReference type="RefSeq" id="WP_120719426.1">
    <property type="nucleotide sequence ID" value="NZ_CP032698.1"/>
</dbReference>
<dbReference type="Proteomes" id="UP000271554">
    <property type="component" value="Chromosome"/>
</dbReference>
<evidence type="ECO:0000256" key="1">
    <source>
        <dbReference type="SAM" id="MobiDB-lite"/>
    </source>
</evidence>
<name>A0A387HBQ9_9ACTN</name>
<protein>
    <submittedName>
        <fullName evidence="2">Uncharacterized protein</fullName>
    </submittedName>
</protein>
<evidence type="ECO:0000313" key="2">
    <source>
        <dbReference type="EMBL" id="AYG78068.1"/>
    </source>
</evidence>